<keyword evidence="3" id="KW-0804">Transcription</keyword>
<evidence type="ECO:0000313" key="6">
    <source>
        <dbReference type="Proteomes" id="UP000522720"/>
    </source>
</evidence>
<dbReference type="PROSITE" id="PS00356">
    <property type="entry name" value="HTH_LACI_1"/>
    <property type="match status" value="1"/>
</dbReference>
<dbReference type="SMART" id="SM00354">
    <property type="entry name" value="HTH_LACI"/>
    <property type="match status" value="1"/>
</dbReference>
<protein>
    <submittedName>
        <fullName evidence="5">Extracellular solute-binding protein</fullName>
    </submittedName>
</protein>
<keyword evidence="2" id="KW-0238">DNA-binding</keyword>
<dbReference type="Pfam" id="PF13416">
    <property type="entry name" value="SBP_bac_8"/>
    <property type="match status" value="1"/>
</dbReference>
<organism evidence="5 6">
    <name type="scientific">Streptococcus ovuberis</name>
    <dbReference type="NCBI Taxonomy" id="1936207"/>
    <lineage>
        <taxon>Bacteria</taxon>
        <taxon>Bacillati</taxon>
        <taxon>Bacillota</taxon>
        <taxon>Bacilli</taxon>
        <taxon>Lactobacillales</taxon>
        <taxon>Streptococcaceae</taxon>
        <taxon>Streptococcus</taxon>
    </lineage>
</organism>
<sequence>MVTIKDIAREAGVSHGTASNVLNKRGNVRASKIKLVEEAAKRLGYQLNSQAQVLRKGLSKKVCVFIPYFGRFHYSDLIDFLVTFDSDDYDIELFYFKNQVDLDERIAKISSLLPLAVVSLGLEPTRATDLDQQGTKLILIDTDNDAGINFNSDHIQKLVVNFLEPRSDGIVTLISPYAGFALFANLHRTLLKSDFRVRLLTDSDNTNIVMMYSKLSHLTSKDTLVVSDRKVVKELNDLLDWFGKTERPHILVLGCRDIIGQQNISYLNLDYKLVAKRLIAALDTDNYSLIEPKGVENQNEEMTNPVAITLTLAIVESPMSNAIKVLVEKYKTLTGMTIQIEEFTYQELLVNLSNQDFLNRVDLIRVDMAWLPNFAETVFQEVTNQELTQVINSKLMPNIASEYSHQSDRQYTFPFDISSQVLVYRKDLFDNTLLQRQFYEKYKKQLDVPKTFEEFDLVSSFFSKSFNKDSETDFGHTLAVKTPIVATCDFMPRYREKLLGNNMDLSVINETFKDYKNSVTYTNGKLDLWWEDHVRHLRLGHTAMEIVFSNYISPLFSGSEKHDVAYQFDIASVPGKQAMTGGGSIGVSLYSVQVSQCLNFLNWLYSAEVSRLLAYLGGVLPVETVIEDSNLGQIYPWFENFNETFSQGSRSHWHDFVTDLDFETILGQELMERVSKL</sequence>
<dbReference type="Gene3D" id="1.10.260.40">
    <property type="entry name" value="lambda repressor-like DNA-binding domains"/>
    <property type="match status" value="1"/>
</dbReference>
<dbReference type="RefSeq" id="WP_168548183.1">
    <property type="nucleotide sequence ID" value="NZ_JAAXPR010000001.1"/>
</dbReference>
<name>A0A7X6MZU0_9STRE</name>
<dbReference type="InterPro" id="IPR006059">
    <property type="entry name" value="SBP"/>
</dbReference>
<dbReference type="SUPFAM" id="SSF53850">
    <property type="entry name" value="Periplasmic binding protein-like II"/>
    <property type="match status" value="1"/>
</dbReference>
<dbReference type="CDD" id="cd01392">
    <property type="entry name" value="HTH_LacI"/>
    <property type="match status" value="1"/>
</dbReference>
<dbReference type="AlphaFoldDB" id="A0A7X6MZU0"/>
<dbReference type="PROSITE" id="PS50932">
    <property type="entry name" value="HTH_LACI_2"/>
    <property type="match status" value="1"/>
</dbReference>
<dbReference type="PANTHER" id="PTHR30146">
    <property type="entry name" value="LACI-RELATED TRANSCRIPTIONAL REPRESSOR"/>
    <property type="match status" value="1"/>
</dbReference>
<gene>
    <name evidence="5" type="ORF">HF992_00875</name>
</gene>
<dbReference type="InterPro" id="IPR010982">
    <property type="entry name" value="Lambda_DNA-bd_dom_sf"/>
</dbReference>
<evidence type="ECO:0000256" key="1">
    <source>
        <dbReference type="ARBA" id="ARBA00023015"/>
    </source>
</evidence>
<evidence type="ECO:0000313" key="5">
    <source>
        <dbReference type="EMBL" id="NKZ19419.1"/>
    </source>
</evidence>
<evidence type="ECO:0000256" key="3">
    <source>
        <dbReference type="ARBA" id="ARBA00023163"/>
    </source>
</evidence>
<dbReference type="Proteomes" id="UP000522720">
    <property type="component" value="Unassembled WGS sequence"/>
</dbReference>
<dbReference type="GO" id="GO:0003700">
    <property type="term" value="F:DNA-binding transcription factor activity"/>
    <property type="evidence" value="ECO:0007669"/>
    <property type="project" value="TreeGrafter"/>
</dbReference>
<dbReference type="GO" id="GO:0000976">
    <property type="term" value="F:transcription cis-regulatory region binding"/>
    <property type="evidence" value="ECO:0007669"/>
    <property type="project" value="TreeGrafter"/>
</dbReference>
<feature type="domain" description="HTH lacI-type" evidence="4">
    <location>
        <begin position="2"/>
        <end position="56"/>
    </location>
</feature>
<proteinExistence type="predicted"/>
<keyword evidence="6" id="KW-1185">Reference proteome</keyword>
<dbReference type="InterPro" id="IPR000843">
    <property type="entry name" value="HTH_LacI"/>
</dbReference>
<evidence type="ECO:0000256" key="2">
    <source>
        <dbReference type="ARBA" id="ARBA00023125"/>
    </source>
</evidence>
<reference evidence="5 6" key="1">
    <citation type="submission" date="2020-04" db="EMBL/GenBank/DDBJ databases">
        <title>MicrobeNet Type strains.</title>
        <authorList>
            <person name="Nicholson A.C."/>
        </authorList>
    </citation>
    <scope>NUCLEOTIDE SEQUENCE [LARGE SCALE GENOMIC DNA]</scope>
    <source>
        <strain evidence="5 6">CCUG 69612</strain>
    </source>
</reference>
<keyword evidence="1" id="KW-0805">Transcription regulation</keyword>
<dbReference type="EMBL" id="JAAXPR010000001">
    <property type="protein sequence ID" value="NKZ19419.1"/>
    <property type="molecule type" value="Genomic_DNA"/>
</dbReference>
<dbReference type="PANTHER" id="PTHR30146:SF24">
    <property type="entry name" value="XYLOSE OPERON REGULATORY PROTEIN"/>
    <property type="match status" value="1"/>
</dbReference>
<comment type="caution">
    <text evidence="5">The sequence shown here is derived from an EMBL/GenBank/DDBJ whole genome shotgun (WGS) entry which is preliminary data.</text>
</comment>
<dbReference type="Gene3D" id="3.40.190.10">
    <property type="entry name" value="Periplasmic binding protein-like II"/>
    <property type="match status" value="2"/>
</dbReference>
<evidence type="ECO:0000259" key="4">
    <source>
        <dbReference type="PROSITE" id="PS50932"/>
    </source>
</evidence>
<accession>A0A7X6MZU0</accession>
<dbReference type="SUPFAM" id="SSF47413">
    <property type="entry name" value="lambda repressor-like DNA-binding domains"/>
    <property type="match status" value="1"/>
</dbReference>
<dbReference type="Pfam" id="PF00356">
    <property type="entry name" value="LacI"/>
    <property type="match status" value="1"/>
</dbReference>